<organism evidence="2 3">
    <name type="scientific">Caenorhabditis briggsae</name>
    <dbReference type="NCBI Taxonomy" id="6238"/>
    <lineage>
        <taxon>Eukaryota</taxon>
        <taxon>Metazoa</taxon>
        <taxon>Ecdysozoa</taxon>
        <taxon>Nematoda</taxon>
        <taxon>Chromadorea</taxon>
        <taxon>Rhabditida</taxon>
        <taxon>Rhabditina</taxon>
        <taxon>Rhabditomorpha</taxon>
        <taxon>Rhabditoidea</taxon>
        <taxon>Rhabditidae</taxon>
        <taxon>Peloderinae</taxon>
        <taxon>Caenorhabditis</taxon>
    </lineage>
</organism>
<evidence type="ECO:0000313" key="3">
    <source>
        <dbReference type="Proteomes" id="UP000829354"/>
    </source>
</evidence>
<dbReference type="EMBL" id="CP092623">
    <property type="protein sequence ID" value="UMM30842.1"/>
    <property type="molecule type" value="Genomic_DNA"/>
</dbReference>
<evidence type="ECO:0000313" key="2">
    <source>
        <dbReference type="EMBL" id="UMM30842.1"/>
    </source>
</evidence>
<dbReference type="AlphaFoldDB" id="A0AAE9F1H4"/>
<feature type="compositionally biased region" description="Polar residues" evidence="1">
    <location>
        <begin position="86"/>
        <end position="100"/>
    </location>
</feature>
<feature type="compositionally biased region" description="Pro residues" evidence="1">
    <location>
        <begin position="21"/>
        <end position="30"/>
    </location>
</feature>
<reference evidence="2 3" key="1">
    <citation type="submission" date="2022-04" db="EMBL/GenBank/DDBJ databases">
        <title>Chromosome-level reference genomes for two strains of Caenorhabditis briggsae: an improved platform for comparative genomics.</title>
        <authorList>
            <person name="Stevens L."/>
            <person name="Andersen E."/>
        </authorList>
    </citation>
    <scope>NUCLEOTIDE SEQUENCE [LARGE SCALE GENOMIC DNA]</scope>
    <source>
        <strain evidence="2">VX34</strain>
        <tissue evidence="2">Whole-organism</tissue>
    </source>
</reference>
<accession>A0AAE9F1H4</accession>
<keyword evidence="3" id="KW-1185">Reference proteome</keyword>
<evidence type="ECO:0000256" key="1">
    <source>
        <dbReference type="SAM" id="MobiDB-lite"/>
    </source>
</evidence>
<protein>
    <submittedName>
        <fullName evidence="2">Uncharacterized protein</fullName>
    </submittedName>
</protein>
<gene>
    <name evidence="2" type="ORF">L5515_012561</name>
</gene>
<proteinExistence type="predicted"/>
<feature type="region of interest" description="Disordered" evidence="1">
    <location>
        <begin position="1"/>
        <end position="57"/>
    </location>
</feature>
<sequence>MIRGLNSPGGLGLNSPRGQPGGPPPPPPTSQAPQQVFYDDEPYQANATRFPFGGNAAKIMEQRRETGNLIPHSQRTMGSATPFGSAPTQSYFGSSGQMSSPRKMQQTHQMLFGNIQPAPSGGLVWVSDVTWLAFAICLVSLTVSCCDTLSPVL</sequence>
<dbReference type="Proteomes" id="UP000829354">
    <property type="component" value="Chromosome IV"/>
</dbReference>
<feature type="region of interest" description="Disordered" evidence="1">
    <location>
        <begin position="69"/>
        <end position="100"/>
    </location>
</feature>
<name>A0AAE9F1H4_CAEBR</name>